<comment type="caution">
    <text evidence="2">The sequence shown here is derived from an EMBL/GenBank/DDBJ whole genome shotgun (WGS) entry which is preliminary data.</text>
</comment>
<organism evidence="2 3">
    <name type="scientific">Oceanibaculum indicum</name>
    <dbReference type="NCBI Taxonomy" id="526216"/>
    <lineage>
        <taxon>Bacteria</taxon>
        <taxon>Pseudomonadati</taxon>
        <taxon>Pseudomonadota</taxon>
        <taxon>Alphaproteobacteria</taxon>
        <taxon>Rhodospirillales</taxon>
        <taxon>Oceanibaculaceae</taxon>
        <taxon>Oceanibaculum</taxon>
    </lineage>
</organism>
<dbReference type="NCBIfam" id="TIGR03056">
    <property type="entry name" value="bchO_mg_che_rel"/>
    <property type="match status" value="1"/>
</dbReference>
<dbReference type="PANTHER" id="PTHR43798:SF33">
    <property type="entry name" value="HYDROLASE, PUTATIVE (AFU_ORTHOLOGUE AFUA_2G14860)-RELATED"/>
    <property type="match status" value="1"/>
</dbReference>
<dbReference type="InterPro" id="IPR000073">
    <property type="entry name" value="AB_hydrolase_1"/>
</dbReference>
<evidence type="ECO:0000259" key="1">
    <source>
        <dbReference type="Pfam" id="PF00561"/>
    </source>
</evidence>
<evidence type="ECO:0000313" key="2">
    <source>
        <dbReference type="EMBL" id="RKQ70661.1"/>
    </source>
</evidence>
<protein>
    <submittedName>
        <fullName evidence="2">Magnesium chelatase accessory protein</fullName>
    </submittedName>
</protein>
<dbReference type="PRINTS" id="PR00111">
    <property type="entry name" value="ABHYDROLASE"/>
</dbReference>
<dbReference type="AlphaFoldDB" id="A0A420WI15"/>
<dbReference type="InterPro" id="IPR050266">
    <property type="entry name" value="AB_hydrolase_sf"/>
</dbReference>
<dbReference type="SUPFAM" id="SSF53474">
    <property type="entry name" value="alpha/beta-Hydrolases"/>
    <property type="match status" value="1"/>
</dbReference>
<name>A0A420WI15_9PROT</name>
<dbReference type="Proteomes" id="UP000277424">
    <property type="component" value="Unassembled WGS sequence"/>
</dbReference>
<proteinExistence type="predicted"/>
<dbReference type="Pfam" id="PF00561">
    <property type="entry name" value="Abhydrolase_1"/>
    <property type="match status" value="1"/>
</dbReference>
<dbReference type="InterPro" id="IPR029058">
    <property type="entry name" value="AB_hydrolase_fold"/>
</dbReference>
<accession>A0A420WI15</accession>
<dbReference type="GO" id="GO:0016020">
    <property type="term" value="C:membrane"/>
    <property type="evidence" value="ECO:0007669"/>
    <property type="project" value="TreeGrafter"/>
</dbReference>
<dbReference type="OrthoDB" id="9799612at2"/>
<dbReference type="Gene3D" id="3.40.50.1820">
    <property type="entry name" value="alpha/beta hydrolase"/>
    <property type="match status" value="1"/>
</dbReference>
<gene>
    <name evidence="2" type="ORF">BCL74_2611</name>
</gene>
<dbReference type="InterPro" id="IPR017497">
    <property type="entry name" value="BchO"/>
</dbReference>
<evidence type="ECO:0000313" key="3">
    <source>
        <dbReference type="Proteomes" id="UP000277424"/>
    </source>
</evidence>
<sequence>MSAASCRLDWETEGHSWPYRQHSQFVTSGRLTWHLQLHGPEDAPLILLLHGTGASGHSWQGLVPFLAQRYRLMIPDLPGHGFTTARGRADLSLDGMAAALRALLGELGLAPDTVIGHSAGGPIAIVLAGMLDPPPRRVVGINGAYLPIRGNRIFSPLAKALFANPLSAAAFALLTRATPLAGNLLASTGSRIDRESADIYRRLMRMPGHVQGALGMMAAWDLGTLDDRMRQLDMPVTLIAARDDPMVPDSNSRHAAGLAPHARLIVTERGGHLLHESEPALVCGWIEEAMAGPAPDAGAGP</sequence>
<feature type="domain" description="AB hydrolase-1" evidence="1">
    <location>
        <begin position="44"/>
        <end position="279"/>
    </location>
</feature>
<reference evidence="2 3" key="1">
    <citation type="submission" date="2018-10" db="EMBL/GenBank/DDBJ databases">
        <title>Comparative analysis of microorganisms from saline springs in Andes Mountain Range, Colombia.</title>
        <authorList>
            <person name="Rubin E."/>
        </authorList>
    </citation>
    <scope>NUCLEOTIDE SEQUENCE [LARGE SCALE GENOMIC DNA]</scope>
    <source>
        <strain evidence="2 3">USBA 36</strain>
    </source>
</reference>
<dbReference type="PANTHER" id="PTHR43798">
    <property type="entry name" value="MONOACYLGLYCEROL LIPASE"/>
    <property type="match status" value="1"/>
</dbReference>
<dbReference type="RefSeq" id="WP_121220574.1">
    <property type="nucleotide sequence ID" value="NZ_RBIG01000002.1"/>
</dbReference>
<dbReference type="EMBL" id="RBIG01000002">
    <property type="protein sequence ID" value="RKQ70661.1"/>
    <property type="molecule type" value="Genomic_DNA"/>
</dbReference>